<evidence type="ECO:0000313" key="2">
    <source>
        <dbReference type="EMBL" id="MDV5088031.1"/>
    </source>
</evidence>
<dbReference type="RefSeq" id="WP_295191238.1">
    <property type="nucleotide sequence ID" value="NZ_JAWJZA010000002.1"/>
</dbReference>
<comment type="caution">
    <text evidence="2">The sequence shown here is derived from an EMBL/GenBank/DDBJ whole genome shotgun (WGS) entry which is preliminary data.</text>
</comment>
<accession>A0ABU3Z7Z2</accession>
<dbReference type="Pfam" id="PF14206">
    <property type="entry name" value="Cys_rich_CPCC"/>
    <property type="match status" value="1"/>
</dbReference>
<proteinExistence type="predicted"/>
<evidence type="ECO:0000313" key="3">
    <source>
        <dbReference type="Proteomes" id="UP001272515"/>
    </source>
</evidence>
<keyword evidence="3" id="KW-1185">Reference proteome</keyword>
<dbReference type="InterPro" id="IPR025983">
    <property type="entry name" value="Cys_rich_CPCC"/>
</dbReference>
<dbReference type="EMBL" id="JAWJZB010000004">
    <property type="protein sequence ID" value="MDV5088031.1"/>
    <property type="molecule type" value="Genomic_DNA"/>
</dbReference>
<dbReference type="Proteomes" id="UP001272515">
    <property type="component" value="Unassembled WGS sequence"/>
</dbReference>
<name>A0ABU3Z7Z2_9FIRM</name>
<organism evidence="2 3">
    <name type="scientific">Veillonella absiana</name>
    <dbReference type="NCBI Taxonomy" id="3079305"/>
    <lineage>
        <taxon>Bacteria</taxon>
        <taxon>Bacillati</taxon>
        <taxon>Bacillota</taxon>
        <taxon>Negativicutes</taxon>
        <taxon>Veillonellales</taxon>
        <taxon>Veillonellaceae</taxon>
        <taxon>Veillonella</taxon>
    </lineage>
</organism>
<gene>
    <name evidence="2" type="ORF">RVY80_04105</name>
</gene>
<sequence>MALCYTSFAPYEEYFSEAKMIAEWLENQDDDVTVDALGNAMWKVCCEMFGQIFPKKDFLISAGNLLGTDDRVRCPVCRKYYFDNTADFGICLICGWENDLLQYEDYSYDGGANELNVNESVLEYFLGNHDKTKHLLRTPYWKFQIKITRKDYVRKLVDIYIRYFLGKTDINPDDKSVDEALMEDYLFEFEKYTFKYIYDGIYSEYDIEQGYTDYEK</sequence>
<reference evidence="2 3" key="1">
    <citation type="submission" date="2023-10" db="EMBL/GenBank/DDBJ databases">
        <title>Veillonella sp. nov., isolated from a pig farm feces dump.</title>
        <authorList>
            <person name="Chang Y.-H."/>
        </authorList>
    </citation>
    <scope>NUCLEOTIDE SEQUENCE [LARGE SCALE GENOMIC DNA]</scope>
    <source>
        <strain evidence="2 3">YH-vei2233</strain>
    </source>
</reference>
<feature type="domain" description="Cysteine-rich CPCC" evidence="1">
    <location>
        <begin position="73"/>
        <end position="120"/>
    </location>
</feature>
<evidence type="ECO:0000259" key="1">
    <source>
        <dbReference type="Pfam" id="PF14206"/>
    </source>
</evidence>
<protein>
    <submittedName>
        <fullName evidence="2">CPCC family cysteine-rich protein</fullName>
    </submittedName>
</protein>